<sequence length="282" mass="28599">MGETTSTKDAALITGASSGIGRAVAHALARRGHPLILGYSSGETRIRSVIEDLHGLYGTTCRAVHLDLRDPATAAENVDAVIADAGAVGCLVNNAGINDRTPAASADVARMAEVFAINALSPIALASVVGRHMIDRGIAGTIVNVTSVHETIPITGGTFYCAAKAALGMSTKVMALEFAPHGIRVNSVAPGETATAMNGADESDYLRITRPDIPFGRPAGVGEVASLVAYLASPDAAYVTGGSVTVDGGLSLTAAEANARRGARAAGSARDSHDPTGNERTA</sequence>
<protein>
    <submittedName>
        <fullName evidence="4">NAD(P)-dependent dehydrogenase, short-chain alcohol dehydrogenase family</fullName>
    </submittedName>
</protein>
<dbReference type="FunFam" id="3.40.50.720:FF:000084">
    <property type="entry name" value="Short-chain dehydrogenase reductase"/>
    <property type="match status" value="1"/>
</dbReference>
<dbReference type="PRINTS" id="PR00081">
    <property type="entry name" value="GDHRDH"/>
</dbReference>
<evidence type="ECO:0000256" key="3">
    <source>
        <dbReference type="SAM" id="MobiDB-lite"/>
    </source>
</evidence>
<feature type="region of interest" description="Disordered" evidence="3">
    <location>
        <begin position="261"/>
        <end position="282"/>
    </location>
</feature>
<gene>
    <name evidence="4" type="ORF">SAMN05444695_10420</name>
</gene>
<comment type="similarity">
    <text evidence="1">Belongs to the short-chain dehydrogenases/reductases (SDR) family.</text>
</comment>
<dbReference type="GO" id="GO:0016491">
    <property type="term" value="F:oxidoreductase activity"/>
    <property type="evidence" value="ECO:0007669"/>
    <property type="project" value="UniProtKB-KW"/>
</dbReference>
<keyword evidence="2" id="KW-0560">Oxidoreductase</keyword>
<evidence type="ECO:0000256" key="1">
    <source>
        <dbReference type="ARBA" id="ARBA00006484"/>
    </source>
</evidence>
<proteinExistence type="inferred from homology"/>
<dbReference type="AlphaFoldDB" id="A0A1G8G9V0"/>
<dbReference type="InterPro" id="IPR002347">
    <property type="entry name" value="SDR_fam"/>
</dbReference>
<dbReference type="CDD" id="cd05233">
    <property type="entry name" value="SDR_c"/>
    <property type="match status" value="1"/>
</dbReference>
<dbReference type="SUPFAM" id="SSF51735">
    <property type="entry name" value="NAD(P)-binding Rossmann-fold domains"/>
    <property type="match status" value="1"/>
</dbReference>
<keyword evidence="5" id="KW-1185">Reference proteome</keyword>
<dbReference type="EMBL" id="FNDN01000004">
    <property type="protein sequence ID" value="SDH91172.1"/>
    <property type="molecule type" value="Genomic_DNA"/>
</dbReference>
<dbReference type="RefSeq" id="WP_072737229.1">
    <property type="nucleotide sequence ID" value="NZ_CP048813.1"/>
</dbReference>
<name>A0A1G8G9V0_9NOCA</name>
<dbReference type="Proteomes" id="UP000183263">
    <property type="component" value="Unassembled WGS sequence"/>
</dbReference>
<reference evidence="4 5" key="1">
    <citation type="submission" date="2016-10" db="EMBL/GenBank/DDBJ databases">
        <authorList>
            <person name="de Groot N.N."/>
        </authorList>
    </citation>
    <scope>NUCLEOTIDE SEQUENCE [LARGE SCALE GENOMIC DNA]</scope>
    <source>
        <strain evidence="4 5">DSM 44892</strain>
    </source>
</reference>
<dbReference type="PANTHER" id="PTHR43639:SF1">
    <property type="entry name" value="SHORT-CHAIN DEHYDROGENASE_REDUCTASE FAMILY PROTEIN"/>
    <property type="match status" value="1"/>
</dbReference>
<evidence type="ECO:0000313" key="5">
    <source>
        <dbReference type="Proteomes" id="UP000183263"/>
    </source>
</evidence>
<evidence type="ECO:0000256" key="2">
    <source>
        <dbReference type="ARBA" id="ARBA00023002"/>
    </source>
</evidence>
<accession>A0A1G8G9V0</accession>
<feature type="compositionally biased region" description="Basic and acidic residues" evidence="3">
    <location>
        <begin position="270"/>
        <end position="282"/>
    </location>
</feature>
<dbReference type="Pfam" id="PF13561">
    <property type="entry name" value="adh_short_C2"/>
    <property type="match status" value="1"/>
</dbReference>
<dbReference type="InterPro" id="IPR036291">
    <property type="entry name" value="NAD(P)-bd_dom_sf"/>
</dbReference>
<organism evidence="4 5">
    <name type="scientific">Rhodococcus triatomae</name>
    <dbReference type="NCBI Taxonomy" id="300028"/>
    <lineage>
        <taxon>Bacteria</taxon>
        <taxon>Bacillati</taxon>
        <taxon>Actinomycetota</taxon>
        <taxon>Actinomycetes</taxon>
        <taxon>Mycobacteriales</taxon>
        <taxon>Nocardiaceae</taxon>
        <taxon>Rhodococcus</taxon>
    </lineage>
</organism>
<dbReference type="PANTHER" id="PTHR43639">
    <property type="entry name" value="OXIDOREDUCTASE, SHORT-CHAIN DEHYDROGENASE/REDUCTASE FAMILY (AFU_ORTHOLOGUE AFUA_5G02870)"/>
    <property type="match status" value="1"/>
</dbReference>
<evidence type="ECO:0000313" key="4">
    <source>
        <dbReference type="EMBL" id="SDH91172.1"/>
    </source>
</evidence>
<dbReference type="PRINTS" id="PR00080">
    <property type="entry name" value="SDRFAMILY"/>
</dbReference>
<dbReference type="Gene3D" id="3.40.50.720">
    <property type="entry name" value="NAD(P)-binding Rossmann-like Domain"/>
    <property type="match status" value="1"/>
</dbReference>